<dbReference type="InterPro" id="IPR018289">
    <property type="entry name" value="MULE_transposase_dom"/>
</dbReference>
<evidence type="ECO:0000259" key="6">
    <source>
        <dbReference type="Pfam" id="PF10551"/>
    </source>
</evidence>
<accession>A0A817XRU6</accession>
<feature type="region of interest" description="Disordered" evidence="4">
    <location>
        <begin position="656"/>
        <end position="720"/>
    </location>
</feature>
<evidence type="ECO:0008006" key="9">
    <source>
        <dbReference type="Google" id="ProtNLM"/>
    </source>
</evidence>
<feature type="domain" description="FLYWCH-type" evidence="5">
    <location>
        <begin position="1093"/>
        <end position="1158"/>
    </location>
</feature>
<keyword evidence="1" id="KW-0479">Metal-binding</keyword>
<evidence type="ECO:0000313" key="8">
    <source>
        <dbReference type="Proteomes" id="UP000663865"/>
    </source>
</evidence>
<dbReference type="Proteomes" id="UP000663865">
    <property type="component" value="Unassembled WGS sequence"/>
</dbReference>
<feature type="domain" description="MULE transposase" evidence="6">
    <location>
        <begin position="1290"/>
        <end position="1385"/>
    </location>
</feature>
<feature type="non-terminal residue" evidence="7">
    <location>
        <position position="1571"/>
    </location>
</feature>
<evidence type="ECO:0000256" key="1">
    <source>
        <dbReference type="ARBA" id="ARBA00022723"/>
    </source>
</evidence>
<name>A0A817XRU6_9BILA</name>
<feature type="region of interest" description="Disordered" evidence="4">
    <location>
        <begin position="978"/>
        <end position="1048"/>
    </location>
</feature>
<organism evidence="7 8">
    <name type="scientific">Rotaria socialis</name>
    <dbReference type="NCBI Taxonomy" id="392032"/>
    <lineage>
        <taxon>Eukaryota</taxon>
        <taxon>Metazoa</taxon>
        <taxon>Spiralia</taxon>
        <taxon>Gnathifera</taxon>
        <taxon>Rotifera</taxon>
        <taxon>Eurotatoria</taxon>
        <taxon>Bdelloidea</taxon>
        <taxon>Philodinida</taxon>
        <taxon>Philodinidae</taxon>
        <taxon>Rotaria</taxon>
    </lineage>
</organism>
<evidence type="ECO:0000256" key="4">
    <source>
        <dbReference type="SAM" id="MobiDB-lite"/>
    </source>
</evidence>
<gene>
    <name evidence="7" type="ORF">KIK155_LOCUS5439</name>
</gene>
<keyword evidence="3" id="KW-0862">Zinc</keyword>
<feature type="region of interest" description="Disordered" evidence="4">
    <location>
        <begin position="216"/>
        <end position="304"/>
    </location>
</feature>
<evidence type="ECO:0000313" key="7">
    <source>
        <dbReference type="EMBL" id="CAF3371466.1"/>
    </source>
</evidence>
<feature type="region of interest" description="Disordered" evidence="4">
    <location>
        <begin position="759"/>
        <end position="783"/>
    </location>
</feature>
<evidence type="ECO:0000256" key="2">
    <source>
        <dbReference type="ARBA" id="ARBA00022771"/>
    </source>
</evidence>
<reference evidence="7" key="1">
    <citation type="submission" date="2021-02" db="EMBL/GenBank/DDBJ databases">
        <authorList>
            <person name="Nowell W R."/>
        </authorList>
    </citation>
    <scope>NUCLEOTIDE SEQUENCE</scope>
</reference>
<dbReference type="GO" id="GO:0008270">
    <property type="term" value="F:zinc ion binding"/>
    <property type="evidence" value="ECO:0007669"/>
    <property type="project" value="UniProtKB-KW"/>
</dbReference>
<keyword evidence="2" id="KW-0863">Zinc-finger</keyword>
<evidence type="ECO:0000256" key="3">
    <source>
        <dbReference type="ARBA" id="ARBA00022833"/>
    </source>
</evidence>
<dbReference type="InterPro" id="IPR007588">
    <property type="entry name" value="Znf_FLYWCH"/>
</dbReference>
<feature type="compositionally biased region" description="Polar residues" evidence="4">
    <location>
        <begin position="673"/>
        <end position="715"/>
    </location>
</feature>
<feature type="compositionally biased region" description="Basic and acidic residues" evidence="4">
    <location>
        <begin position="228"/>
        <end position="243"/>
    </location>
</feature>
<feature type="compositionally biased region" description="Acidic residues" evidence="4">
    <location>
        <begin position="498"/>
        <end position="507"/>
    </location>
</feature>
<dbReference type="Gene3D" id="2.20.25.240">
    <property type="match status" value="1"/>
</dbReference>
<evidence type="ECO:0000259" key="5">
    <source>
        <dbReference type="Pfam" id="PF04500"/>
    </source>
</evidence>
<feature type="compositionally biased region" description="Acidic residues" evidence="4">
    <location>
        <begin position="515"/>
        <end position="527"/>
    </location>
</feature>
<feature type="compositionally biased region" description="Polar residues" evidence="4">
    <location>
        <begin position="540"/>
        <end position="552"/>
    </location>
</feature>
<feature type="compositionally biased region" description="Low complexity" evidence="4">
    <location>
        <begin position="29"/>
        <end position="56"/>
    </location>
</feature>
<feature type="compositionally biased region" description="Polar residues" evidence="4">
    <location>
        <begin position="978"/>
        <end position="987"/>
    </location>
</feature>
<dbReference type="Pfam" id="PF04500">
    <property type="entry name" value="FLYWCH"/>
    <property type="match status" value="1"/>
</dbReference>
<dbReference type="EMBL" id="CAJNYV010000621">
    <property type="protein sequence ID" value="CAF3371466.1"/>
    <property type="molecule type" value="Genomic_DNA"/>
</dbReference>
<protein>
    <recommendedName>
        <fullName evidence="9">MULE transposase domain-containing protein</fullName>
    </recommendedName>
</protein>
<sequence length="1571" mass="176324">VCDTLHFHKPFFRFLFYGYFLQCIASSTSSSSKQTSSSTFGSSTSKIIPSSSSSPKEANPCSNTTTKKKTKSKSKTQIINCSSGLQNNDNESDDEAHYDLQTCIEESGGLVQFLSTPCMILYKNNLQNQSDLENYVLQHLSSYKGNVCEFAGIKGTDAMKNKINEFYHRNQKTSMKSTILFKGHASKTTATQQMFLSNGHLYLYVDAVMKNKTSRNKRKKVCVGSARGGDREECHGKNGDRGIKGGISASTKYSQNETNGNGNNEGKKIDIENVNNGSETELEGDEGESEPCVNEDENSEEETSHINSMLLKQLLFKFQKTGDQSMNLFTCLRLASTGRTRRGSINWKGGSKNTGVYLLYNKKKEVQECVNNVLSYAREHGTLLSGAQLKTILDIENVEITKDRANGLVQVISKSVDIVTNPHFVPPTTKKPVYEYYGKNYELAMIHPIKPIPIPSAILAKYQKETNKKEKVDGGNKSGNEEESSVEMMEGKYSETYTAEDDDAMEVDDNKTNEENDTNSGDDEDENEKLNELKNNSSEGSSNNVKSGVDNKNQTVIDNSVLDEESIENNIILLPSNHLEVVSHENDPSNNNVVNISKQIEQQVENVITRSSSPITGKNDSSITIDIRSRSSLQTVSSSVTCFNDLSVLNRNSKLTTTLPSTTTPSLDSTDSARNPMSLTDTSHSNTVQRSSSVESTSKITLSLEQPVTPSQPKQKNSHVKKIIARQITPKNYQRRSFFLRSKTRKKQQQLSTITSFKRKPDGEHTHTVPSTVPLKKKKSNNGEKAGTNYEAALHIPSSSSHLYCPALPFQHQYQYSHSSEPQPQTLSPDEWSLIISLRMMKNFNVSPPFQPPPLSSYRQAGGATSYQAISSYQTCHQMQPSTYYAPAPPYYHHPYAGSATVSQQFLNAQEIQYSTTQAQASFTTPVSSLPPSTTVALSSPLFTRTASPSSSFITPSFLSSSPPTISVQGKVALIPESPQTQSGHQNHSPKPQLQSPSPSSSNSTPVTIISSAQQQKQKSPIQHLLVPDRHQSSKSQLPTTYQYDSSRTRPTVQLIDPTKPYKIGDTIKVGGRTLQSDASSMKYWLEDDMAITETTSGGHILNMGGYSYFAKSYANNFTKWECEHRRHHRCSSIVIRSSDPTVKNYFRIYSIQGEHIHESKPDNVEIRRFKQRVRDRCRQELSSPRTIYEDELMKGKYSAEMLVVLPTFYNMQAQLYRIRQEHLPTSPIDSKFALHPGFTTTDQGNRFLLYDSNVVQVPYASAPPEVGRLLIYASDLQLDILSKSNRIGSDGTFETAAQISHQNYIIIGEVEEKHPVPLIFCLCEHKNYETYKLIIKVLKTAVINLKLDLKPVYWMSDYESALTKAIKEELPNTQLLGCAFHFSQAIYRNIQGKGLQDAYQNLEVVRQVLRQIMALAFVPSDQITRVYYDVIKPQLNNVPAKPISLRHNLRDFFKYFESFWLRKTNQFCVFNQSTRTNNGLEGYNNKMCVQLSAHPHLYRLIVWFEKEELLVQQLVMKISSDIPVHKRKQTAITILINDSLQTLWDNYNAGNLSAKDLLLESSKWVAKKVS</sequence>
<feature type="compositionally biased region" description="Polar residues" evidence="4">
    <location>
        <begin position="1034"/>
        <end position="1048"/>
    </location>
</feature>
<feature type="compositionally biased region" description="Acidic residues" evidence="4">
    <location>
        <begin position="280"/>
        <end position="301"/>
    </location>
</feature>
<feature type="region of interest" description="Disordered" evidence="4">
    <location>
        <begin position="29"/>
        <end position="71"/>
    </location>
</feature>
<proteinExistence type="predicted"/>
<feature type="region of interest" description="Disordered" evidence="4">
    <location>
        <begin position="467"/>
        <end position="552"/>
    </location>
</feature>
<feature type="compositionally biased region" description="Low complexity" evidence="4">
    <location>
        <begin position="989"/>
        <end position="1023"/>
    </location>
</feature>
<comment type="caution">
    <text evidence="7">The sequence shown here is derived from an EMBL/GenBank/DDBJ whole genome shotgun (WGS) entry which is preliminary data.</text>
</comment>
<dbReference type="Pfam" id="PF10551">
    <property type="entry name" value="MULE"/>
    <property type="match status" value="1"/>
</dbReference>
<feature type="compositionally biased region" description="Low complexity" evidence="4">
    <location>
        <begin position="656"/>
        <end position="672"/>
    </location>
</feature>